<keyword evidence="3" id="KW-0963">Cytoplasm</keyword>
<dbReference type="GO" id="GO:0005737">
    <property type="term" value="C:cytoplasm"/>
    <property type="evidence" value="ECO:0007669"/>
    <property type="project" value="UniProtKB-SubCell"/>
</dbReference>
<dbReference type="Proteomes" id="UP000198650">
    <property type="component" value="Unassembled WGS sequence"/>
</dbReference>
<keyword evidence="2 3" id="KW-0143">Chaperone</keyword>
<reference evidence="5" key="1">
    <citation type="submission" date="2016-10" db="EMBL/GenBank/DDBJ databases">
        <authorList>
            <person name="Varghese N."/>
            <person name="Submissions S."/>
        </authorList>
    </citation>
    <scope>NUCLEOTIDE SEQUENCE [LARGE SCALE GENOMIC DNA]</scope>
    <source>
        <strain evidence="5">M1</strain>
    </source>
</reference>
<dbReference type="Pfam" id="PF01730">
    <property type="entry name" value="UreF"/>
    <property type="match status" value="1"/>
</dbReference>
<evidence type="ECO:0000256" key="1">
    <source>
        <dbReference type="ARBA" id="ARBA00022988"/>
    </source>
</evidence>
<evidence type="ECO:0000256" key="3">
    <source>
        <dbReference type="HAMAP-Rule" id="MF_01385"/>
    </source>
</evidence>
<sequence length="219" mass="25074">MPLLQLCDSNFPSGAFSHSFGFETYIFNEKINNVETFRDALSVYIQTQLTYTDGLACRLTYDFLEKKSKEDVWRLNEMLAALCLAKETREGTRMIGERMWKICKAIYPLDIWNDDEKKQGYMHPALVFAIVCYHLEILKETTVLSYLYTSVQALVQNAIRAIPLGQTDGQRLLVSIRPHLIKAVQKIDTLTEEDLGAAVPGLEIAQMQHEQLSVRLFMS</sequence>
<comment type="function">
    <text evidence="3">Required for maturation of urease via the functional incorporation of the urease nickel metallocenter.</text>
</comment>
<dbReference type="EMBL" id="FOJS01000002">
    <property type="protein sequence ID" value="SFA40796.1"/>
    <property type="molecule type" value="Genomic_DNA"/>
</dbReference>
<keyword evidence="1 3" id="KW-0996">Nickel insertion</keyword>
<gene>
    <name evidence="3" type="primary">ureF</name>
    <name evidence="4" type="ORF">SAMN05192569_1002182</name>
</gene>
<dbReference type="PANTHER" id="PTHR33620">
    <property type="entry name" value="UREASE ACCESSORY PROTEIN F"/>
    <property type="match status" value="1"/>
</dbReference>
<dbReference type="HAMAP" id="MF_01385">
    <property type="entry name" value="UreF"/>
    <property type="match status" value="1"/>
</dbReference>
<proteinExistence type="inferred from homology"/>
<accession>A0A1I0SPU1</accession>
<dbReference type="InterPro" id="IPR038277">
    <property type="entry name" value="UreF_sf"/>
</dbReference>
<dbReference type="InterPro" id="IPR002639">
    <property type="entry name" value="UreF"/>
</dbReference>
<dbReference type="Gene3D" id="1.10.4190.10">
    <property type="entry name" value="Urease accessory protein UreF"/>
    <property type="match status" value="1"/>
</dbReference>
<dbReference type="STRING" id="186116.SAMN05192569_1002182"/>
<comment type="subunit">
    <text evidence="3">UreD, UreF and UreG form a complex that acts as a GTP-hydrolysis-dependent molecular chaperone, activating the urease apoprotein by helping to assemble the nickel containing metallocenter of UreC. The UreE protein probably delivers the nickel.</text>
</comment>
<dbReference type="PANTHER" id="PTHR33620:SF1">
    <property type="entry name" value="UREASE ACCESSORY PROTEIN F"/>
    <property type="match status" value="1"/>
</dbReference>
<evidence type="ECO:0000256" key="2">
    <source>
        <dbReference type="ARBA" id="ARBA00023186"/>
    </source>
</evidence>
<comment type="similarity">
    <text evidence="3">Belongs to the UreF family.</text>
</comment>
<name>A0A1I0SPU1_9BACL</name>
<dbReference type="AlphaFoldDB" id="A0A1I0SPU1"/>
<evidence type="ECO:0000313" key="5">
    <source>
        <dbReference type="Proteomes" id="UP000198650"/>
    </source>
</evidence>
<protein>
    <recommendedName>
        <fullName evidence="3">Urease accessory protein UreF</fullName>
    </recommendedName>
</protein>
<comment type="subcellular location">
    <subcellularLocation>
        <location evidence="3">Cytoplasm</location>
    </subcellularLocation>
</comment>
<dbReference type="GO" id="GO:0016151">
    <property type="term" value="F:nickel cation binding"/>
    <property type="evidence" value="ECO:0007669"/>
    <property type="project" value="UniProtKB-UniRule"/>
</dbReference>
<evidence type="ECO:0000313" key="4">
    <source>
        <dbReference type="EMBL" id="SFA40796.1"/>
    </source>
</evidence>
<organism evidence="4 5">
    <name type="scientific">Parageobacillus thermantarcticus</name>
    <dbReference type="NCBI Taxonomy" id="186116"/>
    <lineage>
        <taxon>Bacteria</taxon>
        <taxon>Bacillati</taxon>
        <taxon>Bacillota</taxon>
        <taxon>Bacilli</taxon>
        <taxon>Bacillales</taxon>
        <taxon>Anoxybacillaceae</taxon>
        <taxon>Parageobacillus</taxon>
    </lineage>
</organism>
<keyword evidence="5" id="KW-1185">Reference proteome</keyword>
<dbReference type="PIRSF" id="PIRSF009467">
    <property type="entry name" value="Ureas_acces_UreF"/>
    <property type="match status" value="1"/>
</dbReference>